<reference evidence="1 2" key="1">
    <citation type="submission" date="2018-03" db="EMBL/GenBank/DDBJ databases">
        <title>Genomic Encyclopedia of Archaeal and Bacterial Type Strains, Phase II (KMG-II): from individual species to whole genera.</title>
        <authorList>
            <person name="Goeker M."/>
        </authorList>
    </citation>
    <scope>NUCLEOTIDE SEQUENCE [LARGE SCALE GENOMIC DNA]</scope>
    <source>
        <strain evidence="1 2">DSM 44720</strain>
    </source>
</reference>
<gene>
    <name evidence="1" type="ORF">CLV43_11133</name>
</gene>
<comment type="caution">
    <text evidence="1">The sequence shown here is derived from an EMBL/GenBank/DDBJ whole genome shotgun (WGS) entry which is preliminary data.</text>
</comment>
<dbReference type="EMBL" id="PVTF01000011">
    <property type="protein sequence ID" value="PRY36661.1"/>
    <property type="molecule type" value="Genomic_DNA"/>
</dbReference>
<accession>A0A2T0STB4</accession>
<organism evidence="1 2">
    <name type="scientific">Umezawaea tangerina</name>
    <dbReference type="NCBI Taxonomy" id="84725"/>
    <lineage>
        <taxon>Bacteria</taxon>
        <taxon>Bacillati</taxon>
        <taxon>Actinomycetota</taxon>
        <taxon>Actinomycetes</taxon>
        <taxon>Pseudonocardiales</taxon>
        <taxon>Pseudonocardiaceae</taxon>
        <taxon>Umezawaea</taxon>
    </lineage>
</organism>
<sequence>MGAFFSARAQSGAGGDEPEVVAEVVYRAATDGTDQLRCTAGPYAAELIAGRDAVDDATSIGGVREQFGI</sequence>
<dbReference type="RefSeq" id="WP_245887147.1">
    <property type="nucleotide sequence ID" value="NZ_PVTF01000011.1"/>
</dbReference>
<dbReference type="AlphaFoldDB" id="A0A2T0STB4"/>
<keyword evidence="2" id="KW-1185">Reference proteome</keyword>
<protein>
    <submittedName>
        <fullName evidence="1">Uncharacterized protein</fullName>
    </submittedName>
</protein>
<dbReference type="Proteomes" id="UP000239494">
    <property type="component" value="Unassembled WGS sequence"/>
</dbReference>
<proteinExistence type="predicted"/>
<name>A0A2T0STB4_9PSEU</name>
<evidence type="ECO:0000313" key="1">
    <source>
        <dbReference type="EMBL" id="PRY36661.1"/>
    </source>
</evidence>
<evidence type="ECO:0000313" key="2">
    <source>
        <dbReference type="Proteomes" id="UP000239494"/>
    </source>
</evidence>